<evidence type="ECO:0000313" key="2">
    <source>
        <dbReference type="EMBL" id="CEM10953.1"/>
    </source>
</evidence>
<dbReference type="SUPFAM" id="SSF48403">
    <property type="entry name" value="Ankyrin repeat"/>
    <property type="match status" value="1"/>
</dbReference>
<feature type="signal peptide" evidence="1">
    <location>
        <begin position="1"/>
        <end position="25"/>
    </location>
</feature>
<keyword evidence="1" id="KW-0732">Signal</keyword>
<organism evidence="2 3">
    <name type="scientific">Vitrella brassicaformis (strain CCMP3155)</name>
    <dbReference type="NCBI Taxonomy" id="1169540"/>
    <lineage>
        <taxon>Eukaryota</taxon>
        <taxon>Sar</taxon>
        <taxon>Alveolata</taxon>
        <taxon>Colpodellida</taxon>
        <taxon>Vitrellaceae</taxon>
        <taxon>Vitrella</taxon>
    </lineage>
</organism>
<dbReference type="InParanoid" id="A0A0G4FCJ7"/>
<dbReference type="Proteomes" id="UP000041254">
    <property type="component" value="Unassembled WGS sequence"/>
</dbReference>
<evidence type="ECO:0000256" key="1">
    <source>
        <dbReference type="SAM" id="SignalP"/>
    </source>
</evidence>
<dbReference type="AlphaFoldDB" id="A0A0G4FCJ7"/>
<gene>
    <name evidence="2" type="ORF">Vbra_15104</name>
</gene>
<protein>
    <submittedName>
        <fullName evidence="2">Uncharacterized protein</fullName>
    </submittedName>
</protein>
<proteinExistence type="predicted"/>
<keyword evidence="3" id="KW-1185">Reference proteome</keyword>
<accession>A0A0G4FCJ7</accession>
<dbReference type="EMBL" id="CDMY01000406">
    <property type="protein sequence ID" value="CEM10953.1"/>
    <property type="molecule type" value="Genomic_DNA"/>
</dbReference>
<sequence length="599" mass="64885">MQGGLTRMGSLLSICLGYTSRTVCASAHGGELVDTVHDLGTSHGSIRLADGIICRTFSEEQQVRDLIERHGADPNHAPGLRAPGSSGRGVQCPLLALAIDTSDTTAVTIHMADGRHGHRRPLALPRWSSPELQAAIINALIDGGANMQGLIRMAVWCGNESAVRVFLARSAAVRPPHGPVLVMELPWSISDRVGRQVSLAYEQRLLSIYRRLIQHDATLATEQEFNGNLIYNAAHSERGYYSQAFIDSYLDLLVDNGASLTAVDGSEYEATPLHVAALKGSRYVTDYLCRHVAAADIDRETTGRWYPSETPLYWAARKLNEVTEVSQGDIIPQSTRDRATRAIPRHEATIRSLLRSGADIGRIPTDEKGRECRQLVLPQCTTVLNDDVHTGAMAAVNAALAPQRSLAALLMKSLPALLPHLLKHPGTPAGNRPPAPPGYGPHEAEAIGWRIAAMCFDQDAANEAITANIGIRHSDMARRVQAAVKHVVKSAVFAASSNREVVGGMADVGGVTVRVPLQCFAIAPGADTRSQEVVHTRDRLGLREVVHRARLDEAARYGLEESIVKGFNQHLGNDDCQFAGWQQLGRVDKGGRWVTLGIQ</sequence>
<dbReference type="PhylomeDB" id="A0A0G4FCJ7"/>
<dbReference type="VEuPathDB" id="CryptoDB:Vbra_15104"/>
<reference evidence="2 3" key="1">
    <citation type="submission" date="2014-11" db="EMBL/GenBank/DDBJ databases">
        <authorList>
            <person name="Zhu J."/>
            <person name="Qi W."/>
            <person name="Song R."/>
        </authorList>
    </citation>
    <scope>NUCLEOTIDE SEQUENCE [LARGE SCALE GENOMIC DNA]</scope>
</reference>
<name>A0A0G4FCJ7_VITBC</name>
<feature type="chain" id="PRO_5005188417" evidence="1">
    <location>
        <begin position="26"/>
        <end position="599"/>
    </location>
</feature>
<evidence type="ECO:0000313" key="3">
    <source>
        <dbReference type="Proteomes" id="UP000041254"/>
    </source>
</evidence>
<dbReference type="InterPro" id="IPR036770">
    <property type="entry name" value="Ankyrin_rpt-contain_sf"/>
</dbReference>
<dbReference type="Gene3D" id="1.25.40.20">
    <property type="entry name" value="Ankyrin repeat-containing domain"/>
    <property type="match status" value="1"/>
</dbReference>